<dbReference type="Gene3D" id="3.30.70.270">
    <property type="match status" value="1"/>
</dbReference>
<accession>A0AAE0GU51</accession>
<dbReference type="InterPro" id="IPR052055">
    <property type="entry name" value="Hepadnavirus_pol/RT"/>
</dbReference>
<evidence type="ECO:0000256" key="4">
    <source>
        <dbReference type="SAM" id="MobiDB-lite"/>
    </source>
</evidence>
<dbReference type="Gene3D" id="3.10.10.10">
    <property type="entry name" value="HIV Type 1 Reverse Transcriptase, subunit A, domain 1"/>
    <property type="match status" value="1"/>
</dbReference>
<keyword evidence="1" id="KW-0238">DNA-binding</keyword>
<evidence type="ECO:0000256" key="2">
    <source>
        <dbReference type="ARBA" id="ARBA00023172"/>
    </source>
</evidence>
<dbReference type="CDD" id="cd09275">
    <property type="entry name" value="RNase_HI_RT_DIRS1"/>
    <property type="match status" value="1"/>
</dbReference>
<dbReference type="CDD" id="cd20404">
    <property type="entry name" value="Tudor_Agenet_AtEML-like"/>
    <property type="match status" value="1"/>
</dbReference>
<protein>
    <recommendedName>
        <fullName evidence="5">Reverse transcriptase domain-containing protein</fullName>
    </recommendedName>
</protein>
<dbReference type="SUPFAM" id="SSF56349">
    <property type="entry name" value="DNA breaking-rejoining enzymes"/>
    <property type="match status" value="1"/>
</dbReference>
<dbReference type="InterPro" id="IPR013762">
    <property type="entry name" value="Integrase-like_cat_sf"/>
</dbReference>
<gene>
    <name evidence="6" type="ORF">CYMTET_8210</name>
</gene>
<keyword evidence="3" id="KW-0175">Coiled coil</keyword>
<feature type="domain" description="Reverse transcriptase" evidence="5">
    <location>
        <begin position="341"/>
        <end position="562"/>
    </location>
</feature>
<dbReference type="PROSITE" id="PS50878">
    <property type="entry name" value="RT_POL"/>
    <property type="match status" value="1"/>
</dbReference>
<dbReference type="Gene3D" id="1.10.150.130">
    <property type="match status" value="1"/>
</dbReference>
<dbReference type="InterPro" id="IPR038445">
    <property type="entry name" value="NCDase_C_sf"/>
</dbReference>
<keyword evidence="2" id="KW-0233">DNA recombination</keyword>
<dbReference type="Gene3D" id="2.60.40.2300">
    <property type="entry name" value="Neutral/alkaline non-lysosomal ceramidase, C-terminal domain"/>
    <property type="match status" value="1"/>
</dbReference>
<feature type="compositionally biased region" description="Basic and acidic residues" evidence="4">
    <location>
        <begin position="1567"/>
        <end position="1579"/>
    </location>
</feature>
<dbReference type="EMBL" id="LGRX02002491">
    <property type="protein sequence ID" value="KAK3284123.1"/>
    <property type="molecule type" value="Genomic_DNA"/>
</dbReference>
<dbReference type="InterPro" id="IPR031331">
    <property type="entry name" value="NEUT/ALK_ceramidase_C"/>
</dbReference>
<feature type="coiled-coil region" evidence="3">
    <location>
        <begin position="38"/>
        <end position="65"/>
    </location>
</feature>
<dbReference type="InterPro" id="IPR043502">
    <property type="entry name" value="DNA/RNA_pol_sf"/>
</dbReference>
<dbReference type="GO" id="GO:0006310">
    <property type="term" value="P:DNA recombination"/>
    <property type="evidence" value="ECO:0007669"/>
    <property type="project" value="UniProtKB-KW"/>
</dbReference>
<dbReference type="PANTHER" id="PTHR33050">
    <property type="entry name" value="REVERSE TRANSCRIPTASE DOMAIN-CONTAINING PROTEIN"/>
    <property type="match status" value="1"/>
</dbReference>
<dbReference type="InterPro" id="IPR011010">
    <property type="entry name" value="DNA_brk_join_enz"/>
</dbReference>
<dbReference type="Pfam" id="PF00078">
    <property type="entry name" value="RVT_1"/>
    <property type="match status" value="1"/>
</dbReference>
<dbReference type="InterPro" id="IPR043128">
    <property type="entry name" value="Rev_trsase/Diguanyl_cyclase"/>
</dbReference>
<dbReference type="PANTHER" id="PTHR33050:SF7">
    <property type="entry name" value="RIBONUCLEASE H"/>
    <property type="match status" value="1"/>
</dbReference>
<keyword evidence="7" id="KW-1185">Reference proteome</keyword>
<evidence type="ECO:0000256" key="1">
    <source>
        <dbReference type="ARBA" id="ARBA00023125"/>
    </source>
</evidence>
<reference evidence="6 7" key="1">
    <citation type="journal article" date="2015" name="Genome Biol. Evol.">
        <title>Comparative Genomics of a Bacterivorous Green Alga Reveals Evolutionary Causalities and Consequences of Phago-Mixotrophic Mode of Nutrition.</title>
        <authorList>
            <person name="Burns J.A."/>
            <person name="Paasch A."/>
            <person name="Narechania A."/>
            <person name="Kim E."/>
        </authorList>
    </citation>
    <scope>NUCLEOTIDE SEQUENCE [LARGE SCALE GENOMIC DNA]</scope>
    <source>
        <strain evidence="6 7">PLY_AMNH</strain>
    </source>
</reference>
<evidence type="ECO:0000259" key="5">
    <source>
        <dbReference type="PROSITE" id="PS50878"/>
    </source>
</evidence>
<dbReference type="InterPro" id="IPR000477">
    <property type="entry name" value="RT_dom"/>
</dbReference>
<dbReference type="SUPFAM" id="SSF56672">
    <property type="entry name" value="DNA/RNA polymerases"/>
    <property type="match status" value="1"/>
</dbReference>
<evidence type="ECO:0000313" key="7">
    <source>
        <dbReference type="Proteomes" id="UP001190700"/>
    </source>
</evidence>
<dbReference type="Gene3D" id="2.30.30.140">
    <property type="match status" value="1"/>
</dbReference>
<dbReference type="GO" id="GO:0015074">
    <property type="term" value="P:DNA integration"/>
    <property type="evidence" value="ECO:0007669"/>
    <property type="project" value="InterPro"/>
</dbReference>
<organism evidence="6 7">
    <name type="scientific">Cymbomonas tetramitiformis</name>
    <dbReference type="NCBI Taxonomy" id="36881"/>
    <lineage>
        <taxon>Eukaryota</taxon>
        <taxon>Viridiplantae</taxon>
        <taxon>Chlorophyta</taxon>
        <taxon>Pyramimonadophyceae</taxon>
        <taxon>Pyramimonadales</taxon>
        <taxon>Pyramimonadaceae</taxon>
        <taxon>Cymbomonas</taxon>
    </lineage>
</organism>
<dbReference type="Pfam" id="PF17048">
    <property type="entry name" value="Ceramidse_alk_C"/>
    <property type="match status" value="1"/>
</dbReference>
<dbReference type="Proteomes" id="UP001190700">
    <property type="component" value="Unassembled WGS sequence"/>
</dbReference>
<sequence>MNDQEGEQSASENNAGAAGQPAAKSGMEVLLEQQGEMMKLMMKQMETLAARVEVAEEAAAKAASQDGGSAQSGDAELEALKKLPYVPHVEGNPFPARPATLETDMPQMYDLYNDKTYDALSKRTNSSMRYEQLVLAPALSYMHDAIAFSEVTLDWCQDEKDPPTVEELSERVFAAHNTFKGVFSLLSNRYTMLQLRASMESDATSHGGAEALRAKLAFIEEKVYAGSDGLVSDSVLTKWLKEFDTTKAKAVMNTHAKASAKVSTFRDRQAGKGKGAGKGEGGRGSGKGAGANSEVMQWISKGARMRWVDKAPLPFDHGVSLGDATPPQLEWMAAETERCLKTGAWVRARRRRHVSRVFLVPKPGTNKWRLVMDFRWLNSHCVKSRCKMETLKKLRRLAKPNDWCISFDLQDGYHVVGIDPAFQEYMQFDVRGELFQCGALPFGWNDSPRIFVKVMKVLVECLRSPRSAEDRREVRKLQSGSKVRRRWAVRRRAGGCGREEHQQGARVLPYMDDFLLLLSSRIEALRARELTSRVLVRLGLSRNEKKGQWEPTQLVEHLGLEVDLKAGQFRVTPARLQKIHLQSKALLSEASRQRRWLPARKLAAFTGLCQSVYLAVPPARLYLRELHFVLSTRRGWGAKVKLTRQAWSDIEWWLRLPVQSRWNGRKIWRSPTRAKVHTDASLFAWGGVLNLKHAARGFWSDELRHLHITHLELEAVYKTVQSFLRELTGKVVRLYCDNQAVVAMLSHFTSRNPELMRRMRRLWILLDLNDIELQARYIRSEANEWADRLSRDRDLDDWRLNRRWFQWAEREWHQHTVDRFASELSAQLPRYYAQWHDPGLGRHHVPHLRLPVSHYLQDGRRAAGQAPQAGLASGLKVKVYWPQDDAWYTGTVGDRGSDGLTHIAYEDGDKEDLDMSKERYEVLPAAVQEVTSWDAALQERWRGELGDSSLTELAVQMQGAALGGKTVGTYRPKARAFMAFCEAEGRQWLPATGATVRLYIAHMLDKGTVQASNMQPYLSAINNYHEDMGFPGPARGRAISRAVKGMARLQVQAAEAAATELLRACTYVVFAFVTFGRPETGVSMRREHISITGEDISVVLHKEKGRGHVRLRRRLTIPAAGVAGLVRLLQHWQQVRDACWGHRPVTGSEVQGSYWRLPWEQGKLQSAQANGWVQLALGKLGCVPPEGGHFSGHSTRKGACTCARAVGAALEKCCFLGGWSQLSSAIHSYIDPAAVPDEHMEKYFGWTTPRWRQQQQRQPGTEHFAAGTTDGPGADSFVQGDTEWQRPRLRGRLASWVLGLGSRGAQQSGAEEESVGAPQQQHAPKPVLLDLGSDERWVARQVPIQVVRIGQLLLLGIPAEVTTMAGRRLKAAAAAAASTAAGEGDSAHPQAEDWDVVIVGLANSYSGYVTTQEEYNVQRYEGASTLYGPHTLAAYCQEVAHLVALVVQGGATASVEEGAVSQRSSPPSPAADTDGMCSPVEESRHLSLIRPPLVDVRVPPWAWYGDTVKDVDPSKVYHRGEVVTVAFHAGRPSRNLRPGPSGSYLLVQRWEPARGPEGAARTSDSGRPSKPDGHSDGRWVDVCADNDWATRLRDCLQHTFQTSAAACEYPTVLVAASRPAS</sequence>
<dbReference type="InterPro" id="IPR031329">
    <property type="entry name" value="NEUT/ALK_ceramidase_N"/>
</dbReference>
<dbReference type="SUPFAM" id="SSF47823">
    <property type="entry name" value="lambda integrase-like, N-terminal domain"/>
    <property type="match status" value="1"/>
</dbReference>
<feature type="compositionally biased region" description="Gly residues" evidence="4">
    <location>
        <begin position="272"/>
        <end position="289"/>
    </location>
</feature>
<feature type="region of interest" description="Disordered" evidence="4">
    <location>
        <begin position="1554"/>
        <end position="1579"/>
    </location>
</feature>
<feature type="region of interest" description="Disordered" evidence="4">
    <location>
        <begin position="1"/>
        <end position="29"/>
    </location>
</feature>
<proteinExistence type="predicted"/>
<feature type="region of interest" description="Disordered" evidence="4">
    <location>
        <begin position="1457"/>
        <end position="1479"/>
    </location>
</feature>
<evidence type="ECO:0000313" key="6">
    <source>
        <dbReference type="EMBL" id="KAK3284123.1"/>
    </source>
</evidence>
<feature type="region of interest" description="Disordered" evidence="4">
    <location>
        <begin position="261"/>
        <end position="291"/>
    </location>
</feature>
<comment type="caution">
    <text evidence="6">The sequence shown here is derived from an EMBL/GenBank/DDBJ whole genome shotgun (WGS) entry which is preliminary data.</text>
</comment>
<dbReference type="GO" id="GO:0003677">
    <property type="term" value="F:DNA binding"/>
    <property type="evidence" value="ECO:0007669"/>
    <property type="project" value="UniProtKB-KW"/>
</dbReference>
<feature type="region of interest" description="Disordered" evidence="4">
    <location>
        <begin position="1253"/>
        <end position="1274"/>
    </location>
</feature>
<dbReference type="Gene3D" id="1.10.443.10">
    <property type="entry name" value="Intergrase catalytic core"/>
    <property type="match status" value="1"/>
</dbReference>
<name>A0AAE0GU51_9CHLO</name>
<dbReference type="InterPro" id="IPR010998">
    <property type="entry name" value="Integrase_recombinase_N"/>
</dbReference>
<evidence type="ECO:0000256" key="3">
    <source>
        <dbReference type="SAM" id="Coils"/>
    </source>
</evidence>
<dbReference type="Pfam" id="PF04734">
    <property type="entry name" value="Ceramidase_alk"/>
    <property type="match status" value="1"/>
</dbReference>